<dbReference type="KEGG" id="pgr:PGTG_02501"/>
<organism evidence="3 4">
    <name type="scientific">Puccinia graminis f. sp. tritici (strain CRL 75-36-700-3 / race SCCL)</name>
    <name type="common">Black stem rust fungus</name>
    <dbReference type="NCBI Taxonomy" id="418459"/>
    <lineage>
        <taxon>Eukaryota</taxon>
        <taxon>Fungi</taxon>
        <taxon>Dikarya</taxon>
        <taxon>Basidiomycota</taxon>
        <taxon>Pucciniomycotina</taxon>
        <taxon>Pucciniomycetes</taxon>
        <taxon>Pucciniales</taxon>
        <taxon>Pucciniaceae</taxon>
        <taxon>Puccinia</taxon>
    </lineage>
</organism>
<evidence type="ECO:0000313" key="4">
    <source>
        <dbReference type="Proteomes" id="UP000008783"/>
    </source>
</evidence>
<feature type="region of interest" description="Disordered" evidence="1">
    <location>
        <begin position="168"/>
        <end position="199"/>
    </location>
</feature>
<dbReference type="GeneID" id="10533300"/>
<keyword evidence="2" id="KW-0812">Transmembrane</keyword>
<dbReference type="HOGENOM" id="CLU_055325_0_0_1"/>
<dbReference type="AlphaFoldDB" id="E3JVI5"/>
<dbReference type="InParanoid" id="E3JVI5"/>
<gene>
    <name evidence="3" type="ORF">PGTG_02501</name>
</gene>
<reference key="1">
    <citation type="submission" date="2007-01" db="EMBL/GenBank/DDBJ databases">
        <title>The Genome Sequence of Puccinia graminis f. sp. tritici Strain CRL 75-36-700-3.</title>
        <authorList>
            <consortium name="The Broad Institute Genome Sequencing Platform"/>
            <person name="Birren B."/>
            <person name="Lander E."/>
            <person name="Galagan J."/>
            <person name="Nusbaum C."/>
            <person name="Devon K."/>
            <person name="Cuomo C."/>
            <person name="Jaffe D."/>
            <person name="Butler J."/>
            <person name="Alvarez P."/>
            <person name="Gnerre S."/>
            <person name="Grabherr M."/>
            <person name="Mauceli E."/>
            <person name="Brockman W."/>
            <person name="Young S."/>
            <person name="LaButti K."/>
            <person name="Sykes S."/>
            <person name="DeCaprio D."/>
            <person name="Crawford M."/>
            <person name="Koehrsen M."/>
            <person name="Engels R."/>
            <person name="Montgomery P."/>
            <person name="Pearson M."/>
            <person name="Howarth C."/>
            <person name="Larson L."/>
            <person name="White J."/>
            <person name="Zeng Q."/>
            <person name="Kodira C."/>
            <person name="Yandava C."/>
            <person name="Alvarado L."/>
            <person name="O'Leary S."/>
            <person name="Szabo L."/>
            <person name="Dean R."/>
            <person name="Schein J."/>
        </authorList>
    </citation>
    <scope>NUCLEOTIDE SEQUENCE</scope>
    <source>
        <strain>CRL 75-36-700-3</strain>
    </source>
</reference>
<evidence type="ECO:0000256" key="2">
    <source>
        <dbReference type="SAM" id="Phobius"/>
    </source>
</evidence>
<dbReference type="OMA" id="NSITEAW"/>
<protein>
    <submittedName>
        <fullName evidence="3">Uncharacterized protein</fullName>
    </submittedName>
</protein>
<feature type="compositionally biased region" description="Low complexity" evidence="1">
    <location>
        <begin position="306"/>
        <end position="325"/>
    </location>
</feature>
<accession>E3JVI5</accession>
<feature type="region of interest" description="Disordered" evidence="1">
    <location>
        <begin position="298"/>
        <end position="336"/>
    </location>
</feature>
<evidence type="ECO:0000313" key="3">
    <source>
        <dbReference type="EMBL" id="EFP76060.1"/>
    </source>
</evidence>
<reference evidence="4" key="2">
    <citation type="journal article" date="2011" name="Proc. Natl. Acad. Sci. U.S.A.">
        <title>Obligate biotrophy features unraveled by the genomic analysis of rust fungi.</title>
        <authorList>
            <person name="Duplessis S."/>
            <person name="Cuomo C.A."/>
            <person name="Lin Y.-C."/>
            <person name="Aerts A."/>
            <person name="Tisserant E."/>
            <person name="Veneault-Fourrey C."/>
            <person name="Joly D.L."/>
            <person name="Hacquard S."/>
            <person name="Amselem J."/>
            <person name="Cantarel B.L."/>
            <person name="Chiu R."/>
            <person name="Coutinho P.M."/>
            <person name="Feau N."/>
            <person name="Field M."/>
            <person name="Frey P."/>
            <person name="Gelhaye E."/>
            <person name="Goldberg J."/>
            <person name="Grabherr M.G."/>
            <person name="Kodira C.D."/>
            <person name="Kohler A."/>
            <person name="Kuees U."/>
            <person name="Lindquist E.A."/>
            <person name="Lucas S.M."/>
            <person name="Mago R."/>
            <person name="Mauceli E."/>
            <person name="Morin E."/>
            <person name="Murat C."/>
            <person name="Pangilinan J.L."/>
            <person name="Park R."/>
            <person name="Pearson M."/>
            <person name="Quesneville H."/>
            <person name="Rouhier N."/>
            <person name="Sakthikumar S."/>
            <person name="Salamov A.A."/>
            <person name="Schmutz J."/>
            <person name="Selles B."/>
            <person name="Shapiro H."/>
            <person name="Tanguay P."/>
            <person name="Tuskan G.A."/>
            <person name="Henrissat B."/>
            <person name="Van de Peer Y."/>
            <person name="Rouze P."/>
            <person name="Ellis J.G."/>
            <person name="Dodds P.N."/>
            <person name="Schein J.E."/>
            <person name="Zhong S."/>
            <person name="Hamelin R.C."/>
            <person name="Grigoriev I.V."/>
            <person name="Szabo L.J."/>
            <person name="Martin F."/>
        </authorList>
    </citation>
    <scope>NUCLEOTIDE SEQUENCE [LARGE SCALE GENOMIC DNA]</scope>
    <source>
        <strain evidence="4">CRL 75-36-700-3 / race SCCL</strain>
    </source>
</reference>
<evidence type="ECO:0000256" key="1">
    <source>
        <dbReference type="SAM" id="MobiDB-lite"/>
    </source>
</evidence>
<proteinExistence type="predicted"/>
<feature type="region of interest" description="Disordered" evidence="1">
    <location>
        <begin position="229"/>
        <end position="265"/>
    </location>
</feature>
<dbReference type="RefSeq" id="XP_003320479.1">
    <property type="nucleotide sequence ID" value="XM_003320431.2"/>
</dbReference>
<feature type="transmembrane region" description="Helical" evidence="2">
    <location>
        <begin position="355"/>
        <end position="374"/>
    </location>
</feature>
<keyword evidence="2" id="KW-1133">Transmembrane helix</keyword>
<keyword evidence="4" id="KW-1185">Reference proteome</keyword>
<dbReference type="VEuPathDB" id="FungiDB:PGTG_02501"/>
<dbReference type="EMBL" id="DS178265">
    <property type="protein sequence ID" value="EFP76060.1"/>
    <property type="molecule type" value="Genomic_DNA"/>
</dbReference>
<dbReference type="OrthoDB" id="2506952at2759"/>
<dbReference type="Proteomes" id="UP000008783">
    <property type="component" value="Unassembled WGS sequence"/>
</dbReference>
<name>E3JVI5_PUCGT</name>
<sequence length="413" mass="46231">MSHLRLQTASHHLGHYPEHISHWSLIDEQLEILRNKSSSFQDKFKKVQQLILFLSHLYDKKNAKQEKVVLLLYFTEIFTLSRPGDASQQAGPDRRLLKPRACPGSSSAKNWIPLDNLTQQRRCDEDLIIRITKNDMIRLLINRHHHQKQQHLAFEGLFSRPLITSQLNRPTKDVKASTKKYSTSSSKQEEEEERRGRTMLDEPIGIAEALRARYVRPLKTIYGRLGAKKSAANGTTARRKDAGEEEGTAEGGGRSEEASQQQPLPESITEAWRLGLQGTHPARFSHLRARAATPLVVSSKPDRLPTSDLPSSADLLSPSSPSVEVPDPESPGAEAAKKKSLLQSYLALDKRSQKIISFSLFIWSLSGVIYFTWFSPFQSSSPTPPIISSARTRTNKILASSAKNLDDSKALSA</sequence>
<keyword evidence="2" id="KW-0472">Membrane</keyword>